<evidence type="ECO:0008006" key="3">
    <source>
        <dbReference type="Google" id="ProtNLM"/>
    </source>
</evidence>
<name>A0AAV4UWZ4_9ARAC</name>
<organism evidence="1 2">
    <name type="scientific">Caerostris darwini</name>
    <dbReference type="NCBI Taxonomy" id="1538125"/>
    <lineage>
        <taxon>Eukaryota</taxon>
        <taxon>Metazoa</taxon>
        <taxon>Ecdysozoa</taxon>
        <taxon>Arthropoda</taxon>
        <taxon>Chelicerata</taxon>
        <taxon>Arachnida</taxon>
        <taxon>Araneae</taxon>
        <taxon>Araneomorphae</taxon>
        <taxon>Entelegynae</taxon>
        <taxon>Araneoidea</taxon>
        <taxon>Araneidae</taxon>
        <taxon>Caerostris</taxon>
    </lineage>
</organism>
<dbReference type="AlphaFoldDB" id="A0AAV4UWZ4"/>
<evidence type="ECO:0000313" key="2">
    <source>
        <dbReference type="Proteomes" id="UP001054837"/>
    </source>
</evidence>
<keyword evidence="2" id="KW-1185">Reference proteome</keyword>
<protein>
    <recommendedName>
        <fullName evidence="3">Ribosomal protein S14</fullName>
    </recommendedName>
</protein>
<evidence type="ECO:0000313" key="1">
    <source>
        <dbReference type="EMBL" id="GIY62289.1"/>
    </source>
</evidence>
<comment type="caution">
    <text evidence="1">The sequence shown here is derived from an EMBL/GenBank/DDBJ whole genome shotgun (WGS) entry which is preliminary data.</text>
</comment>
<sequence length="169" mass="20026">MPLKKEPEQISKISELPTLTFQSLAYSNPTRRAKRIKKKLPNYFSRKQVCLTHMLDSERFRWRDLFGSTQRRILLKKKKLANYLSRKQVCLTHIPDSETHTSGYERSARKPRFLEHVKAREKIRTFCPGYRSSCVEEPWPMRCVSPLLTIRLDLMERFICNEIACYATS</sequence>
<dbReference type="EMBL" id="BPLQ01012070">
    <property type="protein sequence ID" value="GIY62289.1"/>
    <property type="molecule type" value="Genomic_DNA"/>
</dbReference>
<dbReference type="Proteomes" id="UP001054837">
    <property type="component" value="Unassembled WGS sequence"/>
</dbReference>
<accession>A0AAV4UWZ4</accession>
<gene>
    <name evidence="1" type="ORF">CDAR_591901</name>
</gene>
<reference evidence="1 2" key="1">
    <citation type="submission" date="2021-06" db="EMBL/GenBank/DDBJ databases">
        <title>Caerostris darwini draft genome.</title>
        <authorList>
            <person name="Kono N."/>
            <person name="Arakawa K."/>
        </authorList>
    </citation>
    <scope>NUCLEOTIDE SEQUENCE [LARGE SCALE GENOMIC DNA]</scope>
</reference>
<proteinExistence type="predicted"/>